<dbReference type="EnsemblPlants" id="AVESA.00010b.r2.4DG0752460.1">
    <property type="protein sequence ID" value="AVESA.00010b.r2.4DG0752460.1.CDS"/>
    <property type="gene ID" value="AVESA.00010b.r2.4DG0752460"/>
</dbReference>
<sequence length="339" mass="38165">MAAQEQQALASAFGGCDQRRQAGPQQSWALTQPQQAAAAALTELEQGRTSGSLQAWAEAQPQEQLRLYTVEGERAGYSTKWEELHPVSQQLLLQIEDMIREEGHTCEQLDQCSRLYDPSVSNNRFEFDARQVAQEIGLISTIMGKEKASIKSLMDAVREIISNVKFAMGSYVKMRPWFVSIGGGVANTGFANPARSSGTPTEFSYNGPVRRPSIFMQHTVERFEKQVEECSKLIGELEQLVQKKNNKTYPRSLESLPKVMSNMHDYFIYVASKVENLHQCAEMIRIQYLNDLRNSGNRNDPFAEAGRKEAAKQEAAARTVHPTLPKRMVTPRSKREMCN</sequence>
<name>A0ACD5X4N0_AVESA</name>
<dbReference type="Proteomes" id="UP001732700">
    <property type="component" value="Chromosome 4D"/>
</dbReference>
<organism evidence="1 2">
    <name type="scientific">Avena sativa</name>
    <name type="common">Oat</name>
    <dbReference type="NCBI Taxonomy" id="4498"/>
    <lineage>
        <taxon>Eukaryota</taxon>
        <taxon>Viridiplantae</taxon>
        <taxon>Streptophyta</taxon>
        <taxon>Embryophyta</taxon>
        <taxon>Tracheophyta</taxon>
        <taxon>Spermatophyta</taxon>
        <taxon>Magnoliopsida</taxon>
        <taxon>Liliopsida</taxon>
        <taxon>Poales</taxon>
        <taxon>Poaceae</taxon>
        <taxon>BOP clade</taxon>
        <taxon>Pooideae</taxon>
        <taxon>Poodae</taxon>
        <taxon>Poeae</taxon>
        <taxon>Poeae Chloroplast Group 1 (Aveneae type)</taxon>
        <taxon>Aveninae</taxon>
        <taxon>Avena</taxon>
    </lineage>
</organism>
<accession>A0ACD5X4N0</accession>
<evidence type="ECO:0000313" key="1">
    <source>
        <dbReference type="EnsemblPlants" id="AVESA.00010b.r2.4DG0752460.1.CDS"/>
    </source>
</evidence>
<protein>
    <submittedName>
        <fullName evidence="1">Uncharacterized protein</fullName>
    </submittedName>
</protein>
<keyword evidence="2" id="KW-1185">Reference proteome</keyword>
<reference evidence="1" key="2">
    <citation type="submission" date="2025-09" db="UniProtKB">
        <authorList>
            <consortium name="EnsemblPlants"/>
        </authorList>
    </citation>
    <scope>IDENTIFICATION</scope>
</reference>
<proteinExistence type="predicted"/>
<reference evidence="1" key="1">
    <citation type="submission" date="2021-05" db="EMBL/GenBank/DDBJ databases">
        <authorList>
            <person name="Scholz U."/>
            <person name="Mascher M."/>
            <person name="Fiebig A."/>
        </authorList>
    </citation>
    <scope>NUCLEOTIDE SEQUENCE [LARGE SCALE GENOMIC DNA]</scope>
</reference>
<evidence type="ECO:0000313" key="2">
    <source>
        <dbReference type="Proteomes" id="UP001732700"/>
    </source>
</evidence>